<keyword evidence="3" id="KW-0119">Carbohydrate metabolism</keyword>
<dbReference type="AlphaFoldDB" id="A0A4R4ZK82"/>
<dbReference type="Pfam" id="PF00754">
    <property type="entry name" value="F5_F8_type_C"/>
    <property type="match status" value="1"/>
</dbReference>
<organism evidence="9 10">
    <name type="scientific">Kribbella antibiotica</name>
    <dbReference type="NCBI Taxonomy" id="190195"/>
    <lineage>
        <taxon>Bacteria</taxon>
        <taxon>Bacillati</taxon>
        <taxon>Actinomycetota</taxon>
        <taxon>Actinomycetes</taxon>
        <taxon>Propionibacteriales</taxon>
        <taxon>Kribbellaceae</taxon>
        <taxon>Kribbella</taxon>
    </lineage>
</organism>
<dbReference type="InterPro" id="IPR036116">
    <property type="entry name" value="FN3_sf"/>
</dbReference>
<evidence type="ECO:0000256" key="5">
    <source>
        <dbReference type="ARBA" id="ARBA00023326"/>
    </source>
</evidence>
<keyword evidence="4" id="KW-0326">Glycosidase</keyword>
<dbReference type="GO" id="GO:0000272">
    <property type="term" value="P:polysaccharide catabolic process"/>
    <property type="evidence" value="ECO:0007669"/>
    <property type="project" value="UniProtKB-KW"/>
</dbReference>
<dbReference type="InterPro" id="IPR000421">
    <property type="entry name" value="FA58C"/>
</dbReference>
<evidence type="ECO:0000256" key="3">
    <source>
        <dbReference type="ARBA" id="ARBA00023277"/>
    </source>
</evidence>
<dbReference type="InterPro" id="IPR004843">
    <property type="entry name" value="Calcineurin-like_PHP"/>
</dbReference>
<dbReference type="Gene3D" id="2.60.120.260">
    <property type="entry name" value="Galactose-binding domain-like"/>
    <property type="match status" value="1"/>
</dbReference>
<comment type="caution">
    <text evidence="9">The sequence shown here is derived from an EMBL/GenBank/DDBJ whole genome shotgun (WGS) entry which is preliminary data.</text>
</comment>
<dbReference type="Pfam" id="PF00041">
    <property type="entry name" value="fn3"/>
    <property type="match status" value="1"/>
</dbReference>
<dbReference type="EMBL" id="SMKX01000061">
    <property type="protein sequence ID" value="TDD57989.1"/>
    <property type="molecule type" value="Genomic_DNA"/>
</dbReference>
<dbReference type="Gene3D" id="3.60.21.10">
    <property type="match status" value="1"/>
</dbReference>
<gene>
    <name evidence="9" type="ORF">E1263_21240</name>
</gene>
<dbReference type="FunFam" id="2.60.40.10:FF:001114">
    <property type="entry name" value="Chitinase A1"/>
    <property type="match status" value="1"/>
</dbReference>
<evidence type="ECO:0000256" key="4">
    <source>
        <dbReference type="ARBA" id="ARBA00023295"/>
    </source>
</evidence>
<dbReference type="SMART" id="SM00060">
    <property type="entry name" value="FN3"/>
    <property type="match status" value="1"/>
</dbReference>
<dbReference type="RefSeq" id="WP_132170016.1">
    <property type="nucleotide sequence ID" value="NZ_SMKX01000061.1"/>
</dbReference>
<reference evidence="9 10" key="1">
    <citation type="submission" date="2019-03" db="EMBL/GenBank/DDBJ databases">
        <title>Draft genome sequences of novel Actinobacteria.</title>
        <authorList>
            <person name="Sahin N."/>
            <person name="Ay H."/>
            <person name="Saygin H."/>
        </authorList>
    </citation>
    <scope>NUCLEOTIDE SEQUENCE [LARGE SCALE GENOMIC DNA]</scope>
    <source>
        <strain evidence="9 10">JCM 13523</strain>
    </source>
</reference>
<feature type="signal peptide" evidence="6">
    <location>
        <begin position="1"/>
        <end position="23"/>
    </location>
</feature>
<protein>
    <submittedName>
        <fullName evidence="9">Alkaline phosphatase</fullName>
    </submittedName>
</protein>
<dbReference type="InterPro" id="IPR008979">
    <property type="entry name" value="Galactose-bd-like_sf"/>
</dbReference>
<evidence type="ECO:0000256" key="2">
    <source>
        <dbReference type="ARBA" id="ARBA00022801"/>
    </source>
</evidence>
<dbReference type="SUPFAM" id="SSF49265">
    <property type="entry name" value="Fibronectin type III"/>
    <property type="match status" value="1"/>
</dbReference>
<accession>A0A4R4ZK82</accession>
<sequence>MKVSKRWAALLPLILVAGVGARAAVAGTTADSLLSQGKPALASSVEAAEFAADKAVDGSTSTRWASAEGSDPEWIRVDLGQQAAVHRVKLNWEAAYGKNYRIEVSNDGFAFTTIKTMSSQNGGTDDITGLTGQGRFVRLVGTARGTSYGYSLFELQVYGVTDSTGDTQAPTVPTGLASSAVTANSVGLSWTASGDNVGVSGYDILRNGAVVATSTTTSYTDTGLTPDTSYSYSVQARDLAGNVSAASTAITVKTSAGSGTGAFVLAAAGDIAQQCTASSSSCIHPKTAKIVDFIKPANILTMGDNQYDDAHLSDFQNYYDKSWGKFKSITKPTAGNHESYDDTPFKGYETYFGAAIAKPNGKRYYSWDKGNWHFVALDSNDFVSGGSPSAQMTWLKADLAATNKGCIATYYHHPRWSTGERGSIGDPALWKVMTDNKVDLVLNGHDHHYERFHPLNSSGAKDPGGTVEIIGGMAGASPYDLGPAESKTAKRLSTYGVLKLNMTDTSFTSTLLGLNNEVLDSSPTYTCHAKP</sequence>
<feature type="domain" description="Fibronectin type-III" evidence="8">
    <location>
        <begin position="172"/>
        <end position="257"/>
    </location>
</feature>
<dbReference type="GO" id="GO:0016798">
    <property type="term" value="F:hydrolase activity, acting on glycosyl bonds"/>
    <property type="evidence" value="ECO:0007669"/>
    <property type="project" value="UniProtKB-KW"/>
</dbReference>
<evidence type="ECO:0000259" key="7">
    <source>
        <dbReference type="PROSITE" id="PS50022"/>
    </source>
</evidence>
<evidence type="ECO:0000313" key="10">
    <source>
        <dbReference type="Proteomes" id="UP000295124"/>
    </source>
</evidence>
<keyword evidence="5" id="KW-0624">Polysaccharide degradation</keyword>
<dbReference type="PANTHER" id="PTHR45867">
    <property type="entry name" value="PURPLE ACID PHOSPHATASE"/>
    <property type="match status" value="1"/>
</dbReference>
<feature type="domain" description="F5/8 type C" evidence="7">
    <location>
        <begin position="21"/>
        <end position="160"/>
    </location>
</feature>
<keyword evidence="10" id="KW-1185">Reference proteome</keyword>
<evidence type="ECO:0000256" key="1">
    <source>
        <dbReference type="ARBA" id="ARBA00022729"/>
    </source>
</evidence>
<dbReference type="Pfam" id="PF00149">
    <property type="entry name" value="Metallophos"/>
    <property type="match status" value="1"/>
</dbReference>
<evidence type="ECO:0000259" key="8">
    <source>
        <dbReference type="PROSITE" id="PS50853"/>
    </source>
</evidence>
<dbReference type="Proteomes" id="UP000295124">
    <property type="component" value="Unassembled WGS sequence"/>
</dbReference>
<dbReference type="PANTHER" id="PTHR45867:SF3">
    <property type="entry name" value="ACID PHOSPHATASE TYPE 7"/>
    <property type="match status" value="1"/>
</dbReference>
<name>A0A4R4ZK82_9ACTN</name>
<dbReference type="OrthoDB" id="9804511at2"/>
<keyword evidence="2" id="KW-0378">Hydrolase</keyword>
<dbReference type="InterPro" id="IPR013783">
    <property type="entry name" value="Ig-like_fold"/>
</dbReference>
<keyword evidence="1 6" id="KW-0732">Signal</keyword>
<dbReference type="PROSITE" id="PS50853">
    <property type="entry name" value="FN3"/>
    <property type="match status" value="1"/>
</dbReference>
<dbReference type="PROSITE" id="PS50022">
    <property type="entry name" value="FA58C_3"/>
    <property type="match status" value="1"/>
</dbReference>
<dbReference type="SUPFAM" id="SSF49785">
    <property type="entry name" value="Galactose-binding domain-like"/>
    <property type="match status" value="1"/>
</dbReference>
<dbReference type="CDD" id="cd00063">
    <property type="entry name" value="FN3"/>
    <property type="match status" value="1"/>
</dbReference>
<evidence type="ECO:0000256" key="6">
    <source>
        <dbReference type="SAM" id="SignalP"/>
    </source>
</evidence>
<proteinExistence type="predicted"/>
<dbReference type="SUPFAM" id="SSF56300">
    <property type="entry name" value="Metallo-dependent phosphatases"/>
    <property type="match status" value="1"/>
</dbReference>
<dbReference type="Gene3D" id="2.60.40.10">
    <property type="entry name" value="Immunoglobulins"/>
    <property type="match status" value="1"/>
</dbReference>
<dbReference type="InterPro" id="IPR029052">
    <property type="entry name" value="Metallo-depent_PP-like"/>
</dbReference>
<dbReference type="InterPro" id="IPR003961">
    <property type="entry name" value="FN3_dom"/>
</dbReference>
<feature type="chain" id="PRO_5020359442" evidence="6">
    <location>
        <begin position="24"/>
        <end position="531"/>
    </location>
</feature>
<evidence type="ECO:0000313" key="9">
    <source>
        <dbReference type="EMBL" id="TDD57989.1"/>
    </source>
</evidence>